<keyword evidence="3" id="KW-1185">Reference proteome</keyword>
<protein>
    <submittedName>
        <fullName evidence="2">Uncharacterized protein</fullName>
    </submittedName>
</protein>
<evidence type="ECO:0000256" key="1">
    <source>
        <dbReference type="SAM" id="MobiDB-lite"/>
    </source>
</evidence>
<name>A0A7W5G0G2_9HYPH</name>
<feature type="region of interest" description="Disordered" evidence="1">
    <location>
        <begin position="25"/>
        <end position="45"/>
    </location>
</feature>
<comment type="caution">
    <text evidence="2">The sequence shown here is derived from an EMBL/GenBank/DDBJ whole genome shotgun (WGS) entry which is preliminary data.</text>
</comment>
<sequence length="45" mass="4710">MEPATLAYQPDGLAWAVLSGCGWEPDTDNAPAGLAAPDREGIPER</sequence>
<dbReference type="Proteomes" id="UP000518315">
    <property type="component" value="Unassembled WGS sequence"/>
</dbReference>
<evidence type="ECO:0000313" key="2">
    <source>
        <dbReference type="EMBL" id="MBB3135872.1"/>
    </source>
</evidence>
<evidence type="ECO:0000313" key="3">
    <source>
        <dbReference type="Proteomes" id="UP000518315"/>
    </source>
</evidence>
<proteinExistence type="predicted"/>
<gene>
    <name evidence="2" type="ORF">FHS26_003619</name>
</gene>
<reference evidence="2 3" key="1">
    <citation type="submission" date="2020-08" db="EMBL/GenBank/DDBJ databases">
        <title>Genomic Encyclopedia of Type Strains, Phase III (KMG-III): the genomes of soil and plant-associated and newly described type strains.</title>
        <authorList>
            <person name="Whitman W."/>
        </authorList>
    </citation>
    <scope>NUCLEOTIDE SEQUENCE [LARGE SCALE GENOMIC DNA]</scope>
    <source>
        <strain evidence="2 3">CECT 4113</strain>
    </source>
</reference>
<dbReference type="AlphaFoldDB" id="A0A7W5G0G2"/>
<organism evidence="2 3">
    <name type="scientific">Rhizobium pisi</name>
    <dbReference type="NCBI Taxonomy" id="574561"/>
    <lineage>
        <taxon>Bacteria</taxon>
        <taxon>Pseudomonadati</taxon>
        <taxon>Pseudomonadota</taxon>
        <taxon>Alphaproteobacteria</taxon>
        <taxon>Hyphomicrobiales</taxon>
        <taxon>Rhizobiaceae</taxon>
        <taxon>Rhizobium/Agrobacterium group</taxon>
        <taxon>Rhizobium</taxon>
    </lineage>
</organism>
<accession>A0A7W5G0G2</accession>
<dbReference type="EMBL" id="JACHXH010000012">
    <property type="protein sequence ID" value="MBB3135872.1"/>
    <property type="molecule type" value="Genomic_DNA"/>
</dbReference>